<evidence type="ECO:0000256" key="3">
    <source>
        <dbReference type="ARBA" id="ARBA00022833"/>
    </source>
</evidence>
<accession>A0ABT3X0V0</accession>
<evidence type="ECO:0000313" key="5">
    <source>
        <dbReference type="EMBL" id="MCX7570524.1"/>
    </source>
</evidence>
<sequence>MNCHNHPDLPVARECRMCHHLICTECVVAVGEHAVCKSCLADSLILDEGGIKLDPSIQRETVRPAASTPKEKAAARHDKAVDTVKQRHNAFGQPIKSGFLTVLFSCLPGLGHYYLGLQKRGLNLMILFFGIIFLNSVVPNSLNFPLSLGIPILWFYSQFDALKYRTLINNGEPYIDEPIFPQLKHITTASWFGWGLAIIGIFALFYNVLNLLGIDYRFQNAIKEMVAAGVLLVFGYMILKGKSFSFLTGTKRDNDDHKHA</sequence>
<dbReference type="Proteomes" id="UP001208017">
    <property type="component" value="Unassembled WGS sequence"/>
</dbReference>
<keyword evidence="3" id="KW-0862">Zinc</keyword>
<dbReference type="EMBL" id="JAPMLT010000005">
    <property type="protein sequence ID" value="MCX7570524.1"/>
    <property type="molecule type" value="Genomic_DNA"/>
</dbReference>
<keyword evidence="2" id="KW-0863">Zinc-finger</keyword>
<feature type="transmembrane region" description="Helical" evidence="4">
    <location>
        <begin position="191"/>
        <end position="209"/>
    </location>
</feature>
<evidence type="ECO:0000313" key="6">
    <source>
        <dbReference type="Proteomes" id="UP001208017"/>
    </source>
</evidence>
<feature type="transmembrane region" description="Helical" evidence="4">
    <location>
        <begin position="97"/>
        <end position="115"/>
    </location>
</feature>
<evidence type="ECO:0008006" key="7">
    <source>
        <dbReference type="Google" id="ProtNLM"/>
    </source>
</evidence>
<dbReference type="InterPro" id="IPR017907">
    <property type="entry name" value="Znf_RING_CS"/>
</dbReference>
<evidence type="ECO:0000256" key="2">
    <source>
        <dbReference type="ARBA" id="ARBA00022771"/>
    </source>
</evidence>
<reference evidence="5 6" key="1">
    <citation type="submission" date="2022-11" db="EMBL/GenBank/DDBJ databases">
        <title>Study of microbial diversity in lake waters.</title>
        <authorList>
            <person name="Zhang J."/>
        </authorList>
    </citation>
    <scope>NUCLEOTIDE SEQUENCE [LARGE SCALE GENOMIC DNA]</scope>
    <source>
        <strain evidence="5 6">DT12</strain>
    </source>
</reference>
<evidence type="ECO:0000256" key="1">
    <source>
        <dbReference type="ARBA" id="ARBA00022723"/>
    </source>
</evidence>
<feature type="transmembrane region" description="Helical" evidence="4">
    <location>
        <begin position="221"/>
        <end position="239"/>
    </location>
</feature>
<keyword evidence="4" id="KW-0812">Transmembrane</keyword>
<comment type="caution">
    <text evidence="5">The sequence shown here is derived from an EMBL/GenBank/DDBJ whole genome shotgun (WGS) entry which is preliminary data.</text>
</comment>
<feature type="transmembrane region" description="Helical" evidence="4">
    <location>
        <begin position="122"/>
        <end position="138"/>
    </location>
</feature>
<proteinExistence type="predicted"/>
<gene>
    <name evidence="5" type="ORF">OS242_11175</name>
</gene>
<organism evidence="5 6">
    <name type="scientific">Tumebacillus lacus</name>
    <dbReference type="NCBI Taxonomy" id="2995335"/>
    <lineage>
        <taxon>Bacteria</taxon>
        <taxon>Bacillati</taxon>
        <taxon>Bacillota</taxon>
        <taxon>Bacilli</taxon>
        <taxon>Bacillales</taxon>
        <taxon>Alicyclobacillaceae</taxon>
        <taxon>Tumebacillus</taxon>
    </lineage>
</organism>
<evidence type="ECO:0000256" key="4">
    <source>
        <dbReference type="SAM" id="Phobius"/>
    </source>
</evidence>
<dbReference type="RefSeq" id="WP_267151776.1">
    <property type="nucleotide sequence ID" value="NZ_JAPMLT010000005.1"/>
</dbReference>
<protein>
    <recommendedName>
        <fullName evidence="7">B box-type domain-containing protein</fullName>
    </recommendedName>
</protein>
<dbReference type="PROSITE" id="PS00518">
    <property type="entry name" value="ZF_RING_1"/>
    <property type="match status" value="1"/>
</dbReference>
<keyword evidence="1" id="KW-0479">Metal-binding</keyword>
<keyword evidence="6" id="KW-1185">Reference proteome</keyword>
<keyword evidence="4" id="KW-1133">Transmembrane helix</keyword>
<keyword evidence="4" id="KW-0472">Membrane</keyword>
<name>A0ABT3X0V0_9BACL</name>